<evidence type="ECO:0000313" key="1">
    <source>
        <dbReference type="EMBL" id="VEN53815.1"/>
    </source>
</evidence>
<accession>A0A653D398</accession>
<sequence>MKWKIHHRDWRSVTKKAFEICAIELKTNEQKLHIFCLYRSASSDFKKFIEVFSPFLEYNWITVNESTMISQTSATAIDYVCLNVEVTMI</sequence>
<proteinExistence type="predicted"/>
<keyword evidence="2" id="KW-1185">Reference proteome</keyword>
<evidence type="ECO:0000313" key="2">
    <source>
        <dbReference type="Proteomes" id="UP000410492"/>
    </source>
</evidence>
<organism evidence="1 2">
    <name type="scientific">Callosobruchus maculatus</name>
    <name type="common">Southern cowpea weevil</name>
    <name type="synonym">Pulse bruchid</name>
    <dbReference type="NCBI Taxonomy" id="64391"/>
    <lineage>
        <taxon>Eukaryota</taxon>
        <taxon>Metazoa</taxon>
        <taxon>Ecdysozoa</taxon>
        <taxon>Arthropoda</taxon>
        <taxon>Hexapoda</taxon>
        <taxon>Insecta</taxon>
        <taxon>Pterygota</taxon>
        <taxon>Neoptera</taxon>
        <taxon>Endopterygota</taxon>
        <taxon>Coleoptera</taxon>
        <taxon>Polyphaga</taxon>
        <taxon>Cucujiformia</taxon>
        <taxon>Chrysomeloidea</taxon>
        <taxon>Chrysomelidae</taxon>
        <taxon>Bruchinae</taxon>
        <taxon>Bruchini</taxon>
        <taxon>Callosobruchus</taxon>
    </lineage>
</organism>
<gene>
    <name evidence="1" type="ORF">CALMAC_LOCUS13499</name>
</gene>
<dbReference type="Proteomes" id="UP000410492">
    <property type="component" value="Unassembled WGS sequence"/>
</dbReference>
<reference evidence="1 2" key="1">
    <citation type="submission" date="2019-01" db="EMBL/GenBank/DDBJ databases">
        <authorList>
            <person name="Sayadi A."/>
        </authorList>
    </citation>
    <scope>NUCLEOTIDE SEQUENCE [LARGE SCALE GENOMIC DNA]</scope>
</reference>
<dbReference type="AlphaFoldDB" id="A0A653D398"/>
<dbReference type="EMBL" id="CAACVG010009663">
    <property type="protein sequence ID" value="VEN53815.1"/>
    <property type="molecule type" value="Genomic_DNA"/>
</dbReference>
<dbReference type="OrthoDB" id="6754553at2759"/>
<name>A0A653D398_CALMS</name>
<protein>
    <submittedName>
        <fullName evidence="1">Uncharacterized protein</fullName>
    </submittedName>
</protein>